<feature type="compositionally biased region" description="Low complexity" evidence="1">
    <location>
        <begin position="32"/>
        <end position="62"/>
    </location>
</feature>
<evidence type="ECO:0000256" key="1">
    <source>
        <dbReference type="SAM" id="MobiDB-lite"/>
    </source>
</evidence>
<evidence type="ECO:0000313" key="4">
    <source>
        <dbReference type="EMBL" id="MBD8080353.1"/>
    </source>
</evidence>
<reference evidence="4" key="2">
    <citation type="submission" date="2020-09" db="EMBL/GenBank/DDBJ databases">
        <authorList>
            <person name="Yu Y."/>
        </authorList>
    </citation>
    <scope>NUCLEOTIDE SEQUENCE</scope>
    <source>
        <strain evidence="4">KCTC 49039</strain>
    </source>
</reference>
<keyword evidence="2" id="KW-0812">Transmembrane</keyword>
<dbReference type="AlphaFoldDB" id="A0A927J1Y2"/>
<reference evidence="4" key="1">
    <citation type="journal article" date="2018" name="Curr. Microbiol.">
        <title>Cellulosimicrobium arenosum sp. nov., Isolated from Marine Sediment Sand.</title>
        <authorList>
            <person name="Oh M."/>
            <person name="Kim J.H."/>
            <person name="Yoon J.H."/>
            <person name="Schumann P."/>
            <person name="Kim W."/>
        </authorList>
    </citation>
    <scope>NUCLEOTIDE SEQUENCE</scope>
    <source>
        <strain evidence="4">KCTC 49039</strain>
    </source>
</reference>
<comment type="caution">
    <text evidence="4">The sequence shown here is derived from an EMBL/GenBank/DDBJ whole genome shotgun (WGS) entry which is preliminary data.</text>
</comment>
<dbReference type="NCBIfam" id="NF047619">
    <property type="entry name" value="NADase_discoid"/>
    <property type="match status" value="1"/>
</dbReference>
<feature type="transmembrane region" description="Helical" evidence="2">
    <location>
        <begin position="206"/>
        <end position="223"/>
    </location>
</feature>
<dbReference type="EMBL" id="JACYHB010000014">
    <property type="protein sequence ID" value="MBD8080353.1"/>
    <property type="molecule type" value="Genomic_DNA"/>
</dbReference>
<gene>
    <name evidence="4" type="ORF">IF651_14950</name>
</gene>
<dbReference type="InterPro" id="IPR057561">
    <property type="entry name" value="NADase_transloc"/>
</dbReference>
<name>A0A927J1Y2_9MICO</name>
<keyword evidence="2" id="KW-0472">Membrane</keyword>
<organism evidence="4 5">
    <name type="scientific">Cellulosimicrobium arenosum</name>
    <dbReference type="NCBI Taxonomy" id="2708133"/>
    <lineage>
        <taxon>Bacteria</taxon>
        <taxon>Bacillati</taxon>
        <taxon>Actinomycetota</taxon>
        <taxon>Actinomycetes</taxon>
        <taxon>Micrococcales</taxon>
        <taxon>Promicromonosporaceae</taxon>
        <taxon>Cellulosimicrobium</taxon>
    </lineage>
</organism>
<feature type="domain" description="NAD glycohydrolase translocation F5/8 type C" evidence="3">
    <location>
        <begin position="257"/>
        <end position="380"/>
    </location>
</feature>
<keyword evidence="5" id="KW-1185">Reference proteome</keyword>
<feature type="compositionally biased region" description="Pro residues" evidence="1">
    <location>
        <begin position="78"/>
        <end position="101"/>
    </location>
</feature>
<proteinExistence type="predicted"/>
<evidence type="ECO:0000313" key="5">
    <source>
        <dbReference type="Proteomes" id="UP000610846"/>
    </source>
</evidence>
<protein>
    <submittedName>
        <fullName evidence="4">Zinc ribbon domain-containing protein</fullName>
    </submittedName>
</protein>
<dbReference type="Gene3D" id="2.60.120.260">
    <property type="entry name" value="Galactose-binding domain-like"/>
    <property type="match status" value="1"/>
</dbReference>
<evidence type="ECO:0000256" key="2">
    <source>
        <dbReference type="SAM" id="Phobius"/>
    </source>
</evidence>
<sequence>MTCPTCGQANETGVSFCGSCGAYLEWEEPERPAAAEPASAPAASAAVPPAAAASGPVAASVPGRPADQGVTTARPDEPAPAPPAPAPPAPAPAAPAPPAPPSDRGRSDPAPRAPAAVLPGAPRERPAPRAPEPDEPPPEVGDLICGSCGTGNVPSRHFCRRCGSSLTDARVQGRRSWWQRVLHPDRKAPVAGTRPHRRRRRFPTKSVVALVVVGGLAFAGYQLRDQIGGGATTVQDRLQGGEVYNPVAVRASSEASDRPATQLVDGTNDLAWSPEAPGDGVGQAMVFTFDEPFRLVSIVVTGGASTVQEEYLQGSSPRTLDVVVTRADGSTGEHRVTLDDVPGPQPFDVAEDDVVEVRLTIASTYRSSPETSVAVAEVEFRGRS</sequence>
<dbReference type="Proteomes" id="UP000610846">
    <property type="component" value="Unassembled WGS sequence"/>
</dbReference>
<dbReference type="Pfam" id="PF25302">
    <property type="entry name" value="NADase_transloc"/>
    <property type="match status" value="1"/>
</dbReference>
<keyword evidence="2" id="KW-1133">Transmembrane helix</keyword>
<evidence type="ECO:0000259" key="3">
    <source>
        <dbReference type="Pfam" id="PF25302"/>
    </source>
</evidence>
<feature type="region of interest" description="Disordered" evidence="1">
    <location>
        <begin position="30"/>
        <end position="142"/>
    </location>
</feature>
<accession>A0A927J1Y2</accession>